<comment type="caution">
    <text evidence="2">The sequence shown here is derived from an EMBL/GenBank/DDBJ whole genome shotgun (WGS) entry which is preliminary data.</text>
</comment>
<organism evidence="2 3">
    <name type="scientific">Mycobacterium tuberculosis</name>
    <dbReference type="NCBI Taxonomy" id="1773"/>
    <lineage>
        <taxon>Bacteria</taxon>
        <taxon>Bacillati</taxon>
        <taxon>Actinomycetota</taxon>
        <taxon>Actinomycetes</taxon>
        <taxon>Mycobacteriales</taxon>
        <taxon>Mycobacteriaceae</taxon>
        <taxon>Mycobacterium</taxon>
        <taxon>Mycobacterium tuberculosis complex</taxon>
    </lineage>
</organism>
<name>A0A916P8I2_MYCTX</name>
<dbReference type="Proteomes" id="UP000039021">
    <property type="component" value="Unassembled WGS sequence"/>
</dbReference>
<protein>
    <submittedName>
        <fullName evidence="2">Uncharacterized protein</fullName>
    </submittedName>
</protein>
<sequence>MSNWANAAMVLAANMSATIRLGESSHRRIPATTWVASTESPPRAKKSSCTPTASLARPRMSATMRRSAR</sequence>
<reference evidence="3" key="1">
    <citation type="submission" date="2015-03" db="EMBL/GenBank/DDBJ databases">
        <authorList>
            <consortium name="Pathogen Informatics"/>
        </authorList>
    </citation>
    <scope>NUCLEOTIDE SEQUENCE [LARGE SCALE GENOMIC DNA]</scope>
    <source>
        <strain evidence="3">N09902308</strain>
    </source>
</reference>
<proteinExistence type="predicted"/>
<evidence type="ECO:0000313" key="3">
    <source>
        <dbReference type="Proteomes" id="UP000039021"/>
    </source>
</evidence>
<evidence type="ECO:0000256" key="1">
    <source>
        <dbReference type="SAM" id="MobiDB-lite"/>
    </source>
</evidence>
<evidence type="ECO:0000313" key="2">
    <source>
        <dbReference type="EMBL" id="COY79778.1"/>
    </source>
</evidence>
<gene>
    <name evidence="2" type="ORF">ERS007739_03093</name>
</gene>
<feature type="region of interest" description="Disordered" evidence="1">
    <location>
        <begin position="34"/>
        <end position="69"/>
    </location>
</feature>
<dbReference type="EMBL" id="CSBK01001537">
    <property type="protein sequence ID" value="COY79778.1"/>
    <property type="molecule type" value="Genomic_DNA"/>
</dbReference>
<dbReference type="AlphaFoldDB" id="A0A916P8I2"/>
<accession>A0A916P8I2</accession>